<accession>A0A9P6QL22</accession>
<dbReference type="AlphaFoldDB" id="A0A9P6QL22"/>
<organism evidence="3 4">
    <name type="scientific">Linnemannia gamsii</name>
    <dbReference type="NCBI Taxonomy" id="64522"/>
    <lineage>
        <taxon>Eukaryota</taxon>
        <taxon>Fungi</taxon>
        <taxon>Fungi incertae sedis</taxon>
        <taxon>Mucoromycota</taxon>
        <taxon>Mortierellomycotina</taxon>
        <taxon>Mortierellomycetes</taxon>
        <taxon>Mortierellales</taxon>
        <taxon>Mortierellaceae</taxon>
        <taxon>Linnemannia</taxon>
    </lineage>
</organism>
<dbReference type="InterPro" id="IPR038279">
    <property type="entry name" value="Ndc10_dom2_sf"/>
</dbReference>
<evidence type="ECO:0000259" key="2">
    <source>
        <dbReference type="Pfam" id="PF16787"/>
    </source>
</evidence>
<feature type="domain" description="Ndc10" evidence="2">
    <location>
        <begin position="30"/>
        <end position="216"/>
    </location>
</feature>
<evidence type="ECO:0008006" key="5">
    <source>
        <dbReference type="Google" id="ProtNLM"/>
    </source>
</evidence>
<comment type="caution">
    <text evidence="3">The sequence shown here is derived from an EMBL/GenBank/DDBJ whole genome shotgun (WGS) entry which is preliminary data.</text>
</comment>
<reference evidence="3" key="1">
    <citation type="journal article" date="2020" name="Fungal Divers.">
        <title>Resolving the Mortierellaceae phylogeny through synthesis of multi-gene phylogenetics and phylogenomics.</title>
        <authorList>
            <person name="Vandepol N."/>
            <person name="Liber J."/>
            <person name="Desiro A."/>
            <person name="Na H."/>
            <person name="Kennedy M."/>
            <person name="Barry K."/>
            <person name="Grigoriev I.V."/>
            <person name="Miller A.N."/>
            <person name="O'Donnell K."/>
            <person name="Stajich J.E."/>
            <person name="Bonito G."/>
        </authorList>
    </citation>
    <scope>NUCLEOTIDE SEQUENCE</scope>
    <source>
        <strain evidence="3">NVP60</strain>
    </source>
</reference>
<sequence>MDVPMTYNSQFQAQVVALHESGILDKGSVTHLGRKHGSRFAQMCGSTVEAIAKHGNWASNRLSTHYLEGVEPSVALRLAGFDRDRLERFWLARNTVIPSTELQKQLFPFIEDACSDTFWELTIDNIMCDRDVFYGREELREKLRRGECKEVKQVYTNKDMQTVLSNEAISRKRHLSLLAHLRKVILQDAAVIMSGGGAAAAHPVFDHPVFKTPAFQDFQQTLLESIRDHPSPHTDSLASATPIIQLEFDRVGARLGVQDAAIRSLQQSQQTGLQSLHAGMNVLAATLQAQNDRTASELKDLKRCIGNNEKLTGNKRQCLNTDAVRSQLMQALKSTVDAVVALSEVDEVEVSNDVNGSVANHSATMAAATALLQLPEPDAGQQESRSLTSSTAVLSRDAYRRAALTAFNPGDNVEDRIRQVAALVAGEKKARGETQRHMPLTPECKLIPRPNTLDQLWQEWFYHGADGSPSIAELNTWFGSAWRGKDAQLYKWKKDIVHSVLRSIPAGLQVDKTTVNNALAS</sequence>
<dbReference type="GO" id="GO:0003677">
    <property type="term" value="F:DNA binding"/>
    <property type="evidence" value="ECO:0007669"/>
    <property type="project" value="InterPro"/>
</dbReference>
<gene>
    <name evidence="3" type="ORF">BGZ97_009513</name>
</gene>
<dbReference type="Gene3D" id="1.10.443.20">
    <property type="entry name" value="Centromere DNA-binding protein complex CBF3 subunit, domain 2"/>
    <property type="match status" value="1"/>
</dbReference>
<name>A0A9P6QL22_9FUNG</name>
<dbReference type="InterPro" id="IPR031872">
    <property type="entry name" value="NDC10_II"/>
</dbReference>
<evidence type="ECO:0000313" key="4">
    <source>
        <dbReference type="Proteomes" id="UP000823405"/>
    </source>
</evidence>
<dbReference type="OrthoDB" id="2431397at2759"/>
<protein>
    <recommendedName>
        <fullName evidence="5">Transcription activator GCR1-like domain-containing protein</fullName>
    </recommendedName>
</protein>
<evidence type="ECO:0000259" key="1">
    <source>
        <dbReference type="Pfam" id="PF12550"/>
    </source>
</evidence>
<dbReference type="EMBL" id="JAAAIN010004599">
    <property type="protein sequence ID" value="KAG0279701.1"/>
    <property type="molecule type" value="Genomic_DNA"/>
</dbReference>
<feature type="non-terminal residue" evidence="3">
    <location>
        <position position="521"/>
    </location>
</feature>
<dbReference type="Pfam" id="PF12550">
    <property type="entry name" value="GCR1_C"/>
    <property type="match status" value="1"/>
</dbReference>
<dbReference type="Proteomes" id="UP000823405">
    <property type="component" value="Unassembled WGS sequence"/>
</dbReference>
<evidence type="ECO:0000313" key="3">
    <source>
        <dbReference type="EMBL" id="KAG0279701.1"/>
    </source>
</evidence>
<proteinExistence type="predicted"/>
<dbReference type="Pfam" id="PF16787">
    <property type="entry name" value="NDC10_II"/>
    <property type="match status" value="1"/>
</dbReference>
<feature type="domain" description="Transcription activator GCR1-like" evidence="1">
    <location>
        <begin position="445"/>
        <end position="505"/>
    </location>
</feature>
<keyword evidence="4" id="KW-1185">Reference proteome</keyword>
<dbReference type="InterPro" id="IPR022210">
    <property type="entry name" value="TF_GCR1-like"/>
</dbReference>